<dbReference type="PROSITE" id="PS00028">
    <property type="entry name" value="ZINC_FINGER_C2H2_1"/>
    <property type="match status" value="1"/>
</dbReference>
<dbReference type="EMBL" id="VICG01000011">
    <property type="protein sequence ID" value="KAA8566861.1"/>
    <property type="molecule type" value="Genomic_DNA"/>
</dbReference>
<feature type="domain" description="C2H2-type" evidence="1">
    <location>
        <begin position="12"/>
        <end position="35"/>
    </location>
</feature>
<dbReference type="SUPFAM" id="SSF57667">
    <property type="entry name" value="beta-beta-alpha zinc fingers"/>
    <property type="match status" value="1"/>
</dbReference>
<dbReference type="VEuPathDB" id="FungiDB:MFRU_007g00210"/>
<dbReference type="Proteomes" id="UP000322873">
    <property type="component" value="Unassembled WGS sequence"/>
</dbReference>
<keyword evidence="3" id="KW-1185">Reference proteome</keyword>
<dbReference type="Gene3D" id="3.30.160.60">
    <property type="entry name" value="Classic Zinc Finger"/>
    <property type="match status" value="1"/>
</dbReference>
<dbReference type="InterPro" id="IPR013087">
    <property type="entry name" value="Znf_C2H2_type"/>
</dbReference>
<comment type="caution">
    <text evidence="2">The sequence shown here is derived from an EMBL/GenBank/DDBJ whole genome shotgun (WGS) entry which is preliminary data.</text>
</comment>
<organism evidence="2 3">
    <name type="scientific">Monilinia fructicola</name>
    <name type="common">Brown rot fungus</name>
    <name type="synonym">Ciboria fructicola</name>
    <dbReference type="NCBI Taxonomy" id="38448"/>
    <lineage>
        <taxon>Eukaryota</taxon>
        <taxon>Fungi</taxon>
        <taxon>Dikarya</taxon>
        <taxon>Ascomycota</taxon>
        <taxon>Pezizomycotina</taxon>
        <taxon>Leotiomycetes</taxon>
        <taxon>Helotiales</taxon>
        <taxon>Sclerotiniaceae</taxon>
        <taxon>Monilinia</taxon>
    </lineage>
</organism>
<reference evidence="2 3" key="1">
    <citation type="submission" date="2019-06" db="EMBL/GenBank/DDBJ databases">
        <title>Genome Sequence of the Brown Rot Fungal Pathogen Monilinia fructicola.</title>
        <authorList>
            <person name="De Miccolis Angelini R.M."/>
            <person name="Landi L."/>
            <person name="Abate D."/>
            <person name="Pollastro S."/>
            <person name="Romanazzi G."/>
            <person name="Faretra F."/>
        </authorList>
    </citation>
    <scope>NUCLEOTIDE SEQUENCE [LARGE SCALE GENOMIC DNA]</scope>
    <source>
        <strain evidence="2 3">Mfrc123</strain>
    </source>
</reference>
<evidence type="ECO:0000259" key="1">
    <source>
        <dbReference type="PROSITE" id="PS00028"/>
    </source>
</evidence>
<evidence type="ECO:0000313" key="3">
    <source>
        <dbReference type="Proteomes" id="UP000322873"/>
    </source>
</evidence>
<dbReference type="InterPro" id="IPR036236">
    <property type="entry name" value="Znf_C2H2_sf"/>
</dbReference>
<evidence type="ECO:0000313" key="2">
    <source>
        <dbReference type="EMBL" id="KAA8566861.1"/>
    </source>
</evidence>
<gene>
    <name evidence="2" type="ORF">EYC84_009960</name>
</gene>
<accession>A0A5M9JC69</accession>
<sequence>MHAIPIQGSLQCQVDSCNTSYQDPNQFFSHLNHEHSLPIPMTPIEEIDLSNIQLPAQPSADEEVEEVVSAIENAEGPEIDNHLSCCSRKHKMGPKEGFSQRGKLERHMASHTGFKECTCDFPGCGKTFAAQQSFEATTLSSSHG</sequence>
<protein>
    <recommendedName>
        <fullName evidence="1">C2H2-type domain-containing protein</fullName>
    </recommendedName>
</protein>
<name>A0A5M9JC69_MONFR</name>
<dbReference type="AlphaFoldDB" id="A0A5M9JC69"/>
<proteinExistence type="predicted"/>